<dbReference type="AlphaFoldDB" id="A0A2U8WFP4"/>
<name>A0A2U8WFP4_9HYPH</name>
<dbReference type="KEGG" id="mets:DK389_29100"/>
<sequence length="80" mass="8974">MRTTRKTLTFDLPFTLSRLDEQQPAGTYTVDTDEELLEGLSFLAYRRVATTIYLPFAHSGSGSLQAVPVDPQELEAALRR</sequence>
<reference evidence="2" key="1">
    <citation type="submission" date="2018-05" db="EMBL/GenBank/DDBJ databases">
        <title>Complete Genome Sequence of Methylobacterium sp. 17SD2-17.</title>
        <authorList>
            <person name="Srinivasan S."/>
        </authorList>
    </citation>
    <scope>NUCLEOTIDE SEQUENCE [LARGE SCALE GENOMIC DNA]</scope>
    <source>
        <strain evidence="2">17SD2-17</strain>
    </source>
</reference>
<organism evidence="1 2">
    <name type="scientific">Methylobacterium durans</name>
    <dbReference type="NCBI Taxonomy" id="2202825"/>
    <lineage>
        <taxon>Bacteria</taxon>
        <taxon>Pseudomonadati</taxon>
        <taxon>Pseudomonadota</taxon>
        <taxon>Alphaproteobacteria</taxon>
        <taxon>Hyphomicrobiales</taxon>
        <taxon>Methylobacteriaceae</taxon>
        <taxon>Methylobacterium</taxon>
    </lineage>
</organism>
<dbReference type="EMBL" id="CP029550">
    <property type="protein sequence ID" value="AWN44849.1"/>
    <property type="molecule type" value="Genomic_DNA"/>
</dbReference>
<dbReference type="RefSeq" id="WP_109896944.1">
    <property type="nucleotide sequence ID" value="NZ_CP029550.1"/>
</dbReference>
<keyword evidence="2" id="KW-1185">Reference proteome</keyword>
<dbReference type="Proteomes" id="UP000245926">
    <property type="component" value="Chromosome"/>
</dbReference>
<evidence type="ECO:0000313" key="1">
    <source>
        <dbReference type="EMBL" id="AWN44849.1"/>
    </source>
</evidence>
<protein>
    <submittedName>
        <fullName evidence="1">Uncharacterized protein</fullName>
    </submittedName>
</protein>
<accession>A0A2U8WFP4</accession>
<gene>
    <name evidence="1" type="ORF">DK389_29100</name>
</gene>
<dbReference type="OrthoDB" id="8378722at2"/>
<evidence type="ECO:0000313" key="2">
    <source>
        <dbReference type="Proteomes" id="UP000245926"/>
    </source>
</evidence>
<proteinExistence type="predicted"/>